<reference evidence="2" key="1">
    <citation type="journal article" date="2018" name="BMC Genomics">
        <title>Genomic insights into host adaptation between the wheat stripe rust pathogen (Puccinia striiformis f. sp. tritici) and the barley stripe rust pathogen (Puccinia striiformis f. sp. hordei).</title>
        <authorList>
            <person name="Xia C."/>
            <person name="Wang M."/>
            <person name="Yin C."/>
            <person name="Cornejo O.E."/>
            <person name="Hulbert S.H."/>
            <person name="Chen X."/>
        </authorList>
    </citation>
    <scope>NUCLEOTIDE SEQUENCE [LARGE SCALE GENOMIC DNA]</scope>
    <source>
        <strain evidence="2">93-210</strain>
    </source>
</reference>
<name>A0ACC0EM07_9BASI</name>
<comment type="caution">
    <text evidence="1">The sequence shown here is derived from an EMBL/GenBank/DDBJ whole genome shotgun (WGS) entry which is preliminary data.</text>
</comment>
<dbReference type="EMBL" id="CM045869">
    <property type="protein sequence ID" value="KAI7954853.1"/>
    <property type="molecule type" value="Genomic_DNA"/>
</dbReference>
<sequence length="149" mass="17191">MSTSDVMSVIWDIGIVDWTKHKYKVAREKGDTARAQLVELTRVRNEFSLDQSNFNREFFESQWQDQQSFQQNHTTTTLETLSPIPTGLRNSPHHLRRQINQLANPGTYDSIMESLIEISEAREQQISVKVDFTSFPAAMVESNSEEQNV</sequence>
<reference evidence="2" key="2">
    <citation type="journal article" date="2018" name="Mol. Plant Microbe Interact.">
        <title>Genome sequence resources for the wheat stripe rust pathogen (Puccinia striiformis f. sp. tritici) and the barley stripe rust pathogen (Puccinia striiformis f. sp. hordei).</title>
        <authorList>
            <person name="Xia C."/>
            <person name="Wang M."/>
            <person name="Yin C."/>
            <person name="Cornejo O.E."/>
            <person name="Hulbert S.H."/>
            <person name="Chen X."/>
        </authorList>
    </citation>
    <scope>NUCLEOTIDE SEQUENCE [LARGE SCALE GENOMIC DNA]</scope>
    <source>
        <strain evidence="2">93-210</strain>
    </source>
</reference>
<evidence type="ECO:0000313" key="2">
    <source>
        <dbReference type="Proteomes" id="UP001060170"/>
    </source>
</evidence>
<organism evidence="1 2">
    <name type="scientific">Puccinia striiformis f. sp. tritici</name>
    <dbReference type="NCBI Taxonomy" id="168172"/>
    <lineage>
        <taxon>Eukaryota</taxon>
        <taxon>Fungi</taxon>
        <taxon>Dikarya</taxon>
        <taxon>Basidiomycota</taxon>
        <taxon>Pucciniomycotina</taxon>
        <taxon>Pucciniomycetes</taxon>
        <taxon>Pucciniales</taxon>
        <taxon>Pucciniaceae</taxon>
        <taxon>Puccinia</taxon>
    </lineage>
</organism>
<accession>A0ACC0EM07</accession>
<dbReference type="Proteomes" id="UP001060170">
    <property type="component" value="Chromosome 5"/>
</dbReference>
<gene>
    <name evidence="1" type="ORF">MJO28_005253</name>
</gene>
<reference evidence="1 2" key="3">
    <citation type="journal article" date="2022" name="Microbiol. Spectr.">
        <title>Folding features and dynamics of 3D genome architecture in plant fungal pathogens.</title>
        <authorList>
            <person name="Xia C."/>
        </authorList>
    </citation>
    <scope>NUCLEOTIDE SEQUENCE [LARGE SCALE GENOMIC DNA]</scope>
    <source>
        <strain evidence="1 2">93-210</strain>
    </source>
</reference>
<evidence type="ECO:0000313" key="1">
    <source>
        <dbReference type="EMBL" id="KAI7954853.1"/>
    </source>
</evidence>
<protein>
    <submittedName>
        <fullName evidence="1">Uncharacterized protein</fullName>
    </submittedName>
</protein>
<proteinExistence type="predicted"/>
<keyword evidence="2" id="KW-1185">Reference proteome</keyword>